<gene>
    <name evidence="7" type="ORF">JYU34_009119</name>
</gene>
<dbReference type="EMBL" id="JAHIBW010000012">
    <property type="protein sequence ID" value="KAG7306485.1"/>
    <property type="molecule type" value="Genomic_DNA"/>
</dbReference>
<evidence type="ECO:0000256" key="1">
    <source>
        <dbReference type="ARBA" id="ARBA00000885"/>
    </source>
</evidence>
<name>A0ABQ7QN62_PLUXY</name>
<evidence type="ECO:0000256" key="4">
    <source>
        <dbReference type="SAM" id="MobiDB-lite"/>
    </source>
</evidence>
<comment type="pathway">
    <text evidence="3">Protein modification; protein ubiquitination.</text>
</comment>
<comment type="caution">
    <text evidence="7">The sequence shown here is derived from an EMBL/GenBank/DDBJ whole genome shotgun (WGS) entry which is preliminary data.</text>
</comment>
<keyword evidence="8" id="KW-1185">Reference proteome</keyword>
<dbReference type="Pfam" id="PF06701">
    <property type="entry name" value="MIB_HERC2"/>
    <property type="match status" value="1"/>
</dbReference>
<feature type="region of interest" description="Disordered" evidence="4">
    <location>
        <begin position="289"/>
        <end position="328"/>
    </location>
</feature>
<comment type="catalytic activity">
    <reaction evidence="1 3">
        <text>S-ubiquitinyl-[E2 ubiquitin-conjugating enzyme]-L-cysteine + [acceptor protein]-L-lysine = [E2 ubiquitin-conjugating enzyme]-L-cysteine + N(6)-ubiquitinyl-[acceptor protein]-L-lysine.</text>
        <dbReference type="EC" id="2.3.2.26"/>
    </reaction>
</comment>
<evidence type="ECO:0000313" key="8">
    <source>
        <dbReference type="Proteomes" id="UP000823941"/>
    </source>
</evidence>
<feature type="region of interest" description="Disordered" evidence="4">
    <location>
        <begin position="601"/>
        <end position="624"/>
    </location>
</feature>
<dbReference type="PROSITE" id="PS51416">
    <property type="entry name" value="MIB_HERC2"/>
    <property type="match status" value="1"/>
</dbReference>
<comment type="similarity">
    <text evidence="3">Belongs to the UPL family. K-HECT subfamily.</text>
</comment>
<sequence length="732" mass="78808">MDLGLQLVPSAYTLRHARGYGRSALRNWLFQMSADGVTWSTLLSHSDDRALSEPGSTSTWRIRADAPYRYVRIQQNGKNASGQSHYLSLSGFEIYGTVTAACEPSPRPSSGRARPVGRARGACAGARGVRGPDWKWREQDGPPPARGTLTSDLHNGWVDVRWDHGGRNSYRMGAEGKFDLKVISSRKSHSTPSLPSATGQDLQVSVASTEQASSADNISAEEMASNMTRSRPAHAGDLSAINNSTHHINMDLTTIVESLTLGAEGNNCLELGNNMDMGPASITDITKPYPAKQPLPETSEQECEDNSGDSGQFGAQGGAGNMSASEPDLTQQGAVRLLESLGMSRGGGAGRGAAPQRANRSNHTNSLFPSLVRLALSSNFPSGLLSAAQSYPSLAPNAQNALTLSLTSTSSESEQVSLEDFLESCRAPALLAEMDDDDNDDATDSDNNDNAYQEVSRNLLSLMEEEALEAVRGSALLSGARPRRPWDDDFVLKRQFSALIPAFDPRPGRANLNQTTDLEIPLTEGSDIEDTPEPEPAPAPPAPRLPALQLTLSANGASLPLDKPHWTLYRAVLALNSKQNRGDSHRDNVYTLVYKEIDGEVDSSSSAGSDVEDEEPCDPEHGLLGMEDALGGREAACCVQVLRRLLAVSPASATVPPAFLSHKLTGKLHQQLQEPLTLAAGAAPPWCQQLNDWCPFLFPLETRQMFFACTAFGTSRTIVWLQAQTDRQRPVI</sequence>
<evidence type="ECO:0000256" key="2">
    <source>
        <dbReference type="ARBA" id="ARBA00022679"/>
    </source>
</evidence>
<dbReference type="PROSITE" id="PS50022">
    <property type="entry name" value="FA58C_3"/>
    <property type="match status" value="1"/>
</dbReference>
<evidence type="ECO:0000256" key="3">
    <source>
        <dbReference type="RuleBase" id="RU369009"/>
    </source>
</evidence>
<dbReference type="Pfam" id="PF07738">
    <property type="entry name" value="Sad1_UNC"/>
    <property type="match status" value="1"/>
</dbReference>
<dbReference type="SUPFAM" id="SSF159034">
    <property type="entry name" value="Mib/herc2 domain-like"/>
    <property type="match status" value="1"/>
</dbReference>
<dbReference type="Gene3D" id="2.60.120.260">
    <property type="entry name" value="Galactose-binding domain-like"/>
    <property type="match status" value="1"/>
</dbReference>
<feature type="region of interest" description="Disordered" evidence="4">
    <location>
        <begin position="103"/>
        <end position="152"/>
    </location>
</feature>
<feature type="compositionally biased region" description="Basic and acidic residues" evidence="4">
    <location>
        <begin position="130"/>
        <end position="140"/>
    </location>
</feature>
<comment type="function">
    <text evidence="3">E3 ubiquitin-protein ligase which accepts ubiquitin from an E2 ubiquitin-conjugating enzyme in the form of a thioester and then directly transfers the ubiquitin to targeted substrates.</text>
</comment>
<proteinExistence type="inferred from homology"/>
<dbReference type="InterPro" id="IPR010606">
    <property type="entry name" value="Mib_Herc2"/>
</dbReference>
<feature type="domain" description="F5/8 type C" evidence="5">
    <location>
        <begin position="1"/>
        <end position="97"/>
    </location>
</feature>
<protein>
    <recommendedName>
        <fullName evidence="3">E3 ubiquitin-protein ligase</fullName>
        <ecNumber evidence="3">2.3.2.26</ecNumber>
    </recommendedName>
</protein>
<keyword evidence="3" id="KW-0833">Ubl conjugation pathway</keyword>
<dbReference type="Gene3D" id="2.30.30.40">
    <property type="entry name" value="SH3 Domains"/>
    <property type="match status" value="1"/>
</dbReference>
<dbReference type="InterPro" id="IPR008979">
    <property type="entry name" value="Galactose-bd-like_sf"/>
</dbReference>
<dbReference type="PANTHER" id="PTHR45670">
    <property type="entry name" value="E3 UBIQUITIN-PROTEIN LIGASE TRIP12"/>
    <property type="match status" value="1"/>
</dbReference>
<dbReference type="SUPFAM" id="SSF49785">
    <property type="entry name" value="Galactose-binding domain-like"/>
    <property type="match status" value="1"/>
</dbReference>
<keyword evidence="2 3" id="KW-0808">Transferase</keyword>
<feature type="compositionally biased region" description="Low complexity" evidence="4">
    <location>
        <begin position="108"/>
        <end position="129"/>
    </location>
</feature>
<evidence type="ECO:0000259" key="5">
    <source>
        <dbReference type="PROSITE" id="PS50022"/>
    </source>
</evidence>
<dbReference type="PANTHER" id="PTHR45670:SF1">
    <property type="entry name" value="E3 UBIQUITIN-PROTEIN LIGASE HECTD1"/>
    <property type="match status" value="1"/>
</dbReference>
<dbReference type="InterPro" id="IPR012919">
    <property type="entry name" value="SUN_dom"/>
</dbReference>
<evidence type="ECO:0000313" key="7">
    <source>
        <dbReference type="EMBL" id="KAG7306485.1"/>
    </source>
</evidence>
<feature type="domain" description="MIB/HERC2" evidence="6">
    <location>
        <begin position="114"/>
        <end position="186"/>
    </location>
</feature>
<dbReference type="InterPro" id="IPR045322">
    <property type="entry name" value="HECTD1/TRIP12-like"/>
</dbReference>
<feature type="region of interest" description="Disordered" evidence="4">
    <location>
        <begin position="507"/>
        <end position="542"/>
    </location>
</feature>
<dbReference type="InterPro" id="IPR037252">
    <property type="entry name" value="Mib_Herc2_sf"/>
</dbReference>
<reference evidence="7 8" key="1">
    <citation type="submission" date="2021-06" db="EMBL/GenBank/DDBJ databases">
        <title>A haploid diamondback moth (Plutella xylostella L.) genome assembly resolves 31 chromosomes and identifies a diamide resistance mutation.</title>
        <authorList>
            <person name="Ward C.M."/>
            <person name="Perry K.D."/>
            <person name="Baker G."/>
            <person name="Powis K."/>
            <person name="Heckel D.G."/>
            <person name="Baxter S.W."/>
        </authorList>
    </citation>
    <scope>NUCLEOTIDE SEQUENCE [LARGE SCALE GENOMIC DNA]</scope>
    <source>
        <strain evidence="7 8">LV</strain>
        <tissue evidence="7">Single pupa</tissue>
    </source>
</reference>
<organism evidence="7 8">
    <name type="scientific">Plutella xylostella</name>
    <name type="common">Diamondback moth</name>
    <name type="synonym">Plutella maculipennis</name>
    <dbReference type="NCBI Taxonomy" id="51655"/>
    <lineage>
        <taxon>Eukaryota</taxon>
        <taxon>Metazoa</taxon>
        <taxon>Ecdysozoa</taxon>
        <taxon>Arthropoda</taxon>
        <taxon>Hexapoda</taxon>
        <taxon>Insecta</taxon>
        <taxon>Pterygota</taxon>
        <taxon>Neoptera</taxon>
        <taxon>Endopterygota</taxon>
        <taxon>Lepidoptera</taxon>
        <taxon>Glossata</taxon>
        <taxon>Ditrysia</taxon>
        <taxon>Yponomeutoidea</taxon>
        <taxon>Plutellidae</taxon>
        <taxon>Plutella</taxon>
    </lineage>
</organism>
<accession>A0ABQ7QN62</accession>
<feature type="region of interest" description="Disordered" evidence="4">
    <location>
        <begin position="342"/>
        <end position="364"/>
    </location>
</feature>
<evidence type="ECO:0000259" key="6">
    <source>
        <dbReference type="PROSITE" id="PS51416"/>
    </source>
</evidence>
<dbReference type="InterPro" id="IPR000421">
    <property type="entry name" value="FA58C"/>
</dbReference>
<dbReference type="EC" id="2.3.2.26" evidence="3"/>
<dbReference type="Proteomes" id="UP000823941">
    <property type="component" value="Chromosome 12"/>
</dbReference>